<dbReference type="PANTHER" id="PTHR37953:SF1">
    <property type="entry name" value="UPF0127 PROTEIN MJ1496"/>
    <property type="match status" value="1"/>
</dbReference>
<reference evidence="3" key="1">
    <citation type="submission" date="2018-05" db="EMBL/GenBank/DDBJ databases">
        <title>Genome sequencing of Phenylobacterium sp. HYN0004.</title>
        <authorList>
            <person name="Yi H."/>
            <person name="Baek C."/>
        </authorList>
    </citation>
    <scope>NUCLEOTIDE SEQUENCE [LARGE SCALE GENOMIC DNA]</scope>
    <source>
        <strain evidence="3">HYN0004</strain>
    </source>
</reference>
<feature type="signal peptide" evidence="1">
    <location>
        <begin position="1"/>
        <end position="24"/>
    </location>
</feature>
<dbReference type="Gene3D" id="2.60.120.1140">
    <property type="entry name" value="Protein of unknown function DUF192"/>
    <property type="match status" value="1"/>
</dbReference>
<dbReference type="PANTHER" id="PTHR37953">
    <property type="entry name" value="UPF0127 PROTEIN MJ1496"/>
    <property type="match status" value="1"/>
</dbReference>
<name>A0A2Z3HNX2_9CAUL</name>
<dbReference type="InterPro" id="IPR038695">
    <property type="entry name" value="Saro_0823-like_sf"/>
</dbReference>
<dbReference type="AlphaFoldDB" id="A0A2Z3HNX2"/>
<keyword evidence="1" id="KW-0732">Signal</keyword>
<dbReference type="EMBL" id="CP029479">
    <property type="protein sequence ID" value="AWM77427.1"/>
    <property type="molecule type" value="Genomic_DNA"/>
</dbReference>
<organism evidence="2 3">
    <name type="scientific">Phenylobacterium parvum</name>
    <dbReference type="NCBI Taxonomy" id="2201350"/>
    <lineage>
        <taxon>Bacteria</taxon>
        <taxon>Pseudomonadati</taxon>
        <taxon>Pseudomonadota</taxon>
        <taxon>Alphaproteobacteria</taxon>
        <taxon>Caulobacterales</taxon>
        <taxon>Caulobacteraceae</taxon>
        <taxon>Phenylobacterium</taxon>
    </lineage>
</organism>
<dbReference type="Pfam" id="PF02643">
    <property type="entry name" value="DUF192"/>
    <property type="match status" value="1"/>
</dbReference>
<dbReference type="RefSeq" id="WP_110449994.1">
    <property type="nucleotide sequence ID" value="NZ_CP029479.1"/>
</dbReference>
<evidence type="ECO:0000313" key="2">
    <source>
        <dbReference type="EMBL" id="AWM77427.1"/>
    </source>
</evidence>
<feature type="chain" id="PRO_5016462777" evidence="1">
    <location>
        <begin position="25"/>
        <end position="168"/>
    </location>
</feature>
<dbReference type="InterPro" id="IPR003795">
    <property type="entry name" value="DUF192"/>
</dbReference>
<dbReference type="Proteomes" id="UP000247763">
    <property type="component" value="Chromosome"/>
</dbReference>
<evidence type="ECO:0000313" key="3">
    <source>
        <dbReference type="Proteomes" id="UP000247763"/>
    </source>
</evidence>
<dbReference type="OrthoDB" id="9808290at2"/>
<proteinExistence type="predicted"/>
<accession>A0A2Z3HNX2</accession>
<dbReference type="KEGG" id="phb:HYN04_06400"/>
<sequence length="168" mass="18461">MRSLPLCLLLAGLCLAATVQTARASPQASAPACIGNPELKPLKPLVVRTAKGEFRFLVEVADTDRERELGMMCRRSLAPDRGMLFDFVRERGDAAFWMRNTLIPLDIIYIRKDGVVRSIIRNARPLDETPRPAGGPILGVLELAGGRAAQIGLQPGDRVDFPIFRSRP</sequence>
<protein>
    <submittedName>
        <fullName evidence="2">DUF192 domain-containing protein</fullName>
    </submittedName>
</protein>
<evidence type="ECO:0000256" key="1">
    <source>
        <dbReference type="SAM" id="SignalP"/>
    </source>
</evidence>
<gene>
    <name evidence="2" type="ORF">HYN04_06400</name>
</gene>
<keyword evidence="3" id="KW-1185">Reference proteome</keyword>